<dbReference type="Proteomes" id="UP000241209">
    <property type="component" value="Unassembled WGS sequence"/>
</dbReference>
<dbReference type="Pfam" id="PF07690">
    <property type="entry name" value="MFS_1"/>
    <property type="match status" value="1"/>
</dbReference>
<feature type="domain" description="Major facilitator superfamily (MFS) profile" evidence="8">
    <location>
        <begin position="8"/>
        <end position="381"/>
    </location>
</feature>
<dbReference type="InterPro" id="IPR050189">
    <property type="entry name" value="MFS_Efflux_Transporters"/>
</dbReference>
<comment type="caution">
    <text evidence="9">The sequence shown here is derived from an EMBL/GenBank/DDBJ whole genome shotgun (WGS) entry which is preliminary data.</text>
</comment>
<name>A0A2T4PUL4_9STAP</name>
<accession>A0A2T4PUL4</accession>
<feature type="transmembrane region" description="Helical" evidence="7">
    <location>
        <begin position="330"/>
        <end position="353"/>
    </location>
</feature>
<feature type="transmembrane region" description="Helical" evidence="7">
    <location>
        <begin position="359"/>
        <end position="380"/>
    </location>
</feature>
<evidence type="ECO:0000256" key="3">
    <source>
        <dbReference type="ARBA" id="ARBA00022475"/>
    </source>
</evidence>
<dbReference type="CDD" id="cd17324">
    <property type="entry name" value="MFS_NepI_like"/>
    <property type="match status" value="1"/>
</dbReference>
<dbReference type="InterPro" id="IPR036259">
    <property type="entry name" value="MFS_trans_sf"/>
</dbReference>
<feature type="transmembrane region" description="Helical" evidence="7">
    <location>
        <begin position="160"/>
        <end position="182"/>
    </location>
</feature>
<reference evidence="9 10" key="1">
    <citation type="journal article" date="2016" name="Front. Microbiol.">
        <title>Comprehensive Phylogenetic Analysis of Bovine Non-aureus Staphylococci Species Based on Whole-Genome Sequencing.</title>
        <authorList>
            <person name="Naushad S."/>
            <person name="Barkema H.W."/>
            <person name="Luby C."/>
            <person name="Condas L.A."/>
            <person name="Nobrega D.B."/>
            <person name="Carson D.A."/>
            <person name="De Buck J."/>
        </authorList>
    </citation>
    <scope>NUCLEOTIDE SEQUENCE [LARGE SCALE GENOMIC DNA]</scope>
    <source>
        <strain evidence="9 10">SNUC 2204</strain>
    </source>
</reference>
<sequence length="388" mass="41442">MKNSKSLLIFILAVGVFGIINTEMGIIGILPSLASYFDVSVSTAGLLVSLFALAIAFAGPTMPLIFSSMNRKHVMILVLSIFIIGNVISVFTTQFSVALIARVIPAFFHPLYVAMALSVAGSSVSEQEAPKAISKVFIGVSAGMVLGVPIVSFIAEAISIQAAMSFFAIVNIFSLIATIYFVPSIPVTEKLTYGSQLKILIKGVTWISILAVLFINTAIFGVYSYLAEYLGTVTNMPSNLISVMLLIYGIANIVGNIIAGKLLADKPIVTVTAFPIALIALYLIFYPLAEMTIPTAIIILFWGILAGIGANINQYWIMSAAPQAPDFANGLFLTSVNLGTTIGTSISGIIITRLGTQEILFVGVIALIVSMVFIVMRNMIYRSEAKKV</sequence>
<protein>
    <submittedName>
        <fullName evidence="9">MFS transporter</fullName>
    </submittedName>
</protein>
<keyword evidence="5 7" id="KW-1133">Transmembrane helix</keyword>
<feature type="transmembrane region" description="Helical" evidence="7">
    <location>
        <begin position="136"/>
        <end position="154"/>
    </location>
</feature>
<gene>
    <name evidence="9" type="ORF">BU072_05380</name>
</gene>
<dbReference type="RefSeq" id="WP_107556900.1">
    <property type="nucleotide sequence ID" value="NZ_PZFK01000008.1"/>
</dbReference>
<evidence type="ECO:0000256" key="4">
    <source>
        <dbReference type="ARBA" id="ARBA00022692"/>
    </source>
</evidence>
<evidence type="ECO:0000313" key="9">
    <source>
        <dbReference type="EMBL" id="PTI30090.1"/>
    </source>
</evidence>
<evidence type="ECO:0000256" key="1">
    <source>
        <dbReference type="ARBA" id="ARBA00004651"/>
    </source>
</evidence>
<evidence type="ECO:0000259" key="8">
    <source>
        <dbReference type="PROSITE" id="PS50850"/>
    </source>
</evidence>
<dbReference type="InterPro" id="IPR020846">
    <property type="entry name" value="MFS_dom"/>
</dbReference>
<keyword evidence="2" id="KW-0813">Transport</keyword>
<feature type="transmembrane region" description="Helical" evidence="7">
    <location>
        <begin position="203"/>
        <end position="226"/>
    </location>
</feature>
<feature type="transmembrane region" description="Helical" evidence="7">
    <location>
        <begin position="268"/>
        <end position="289"/>
    </location>
</feature>
<dbReference type="PROSITE" id="PS50850">
    <property type="entry name" value="MFS"/>
    <property type="match status" value="1"/>
</dbReference>
<organism evidence="9 10">
    <name type="scientific">Mammaliicoccus vitulinus</name>
    <dbReference type="NCBI Taxonomy" id="71237"/>
    <lineage>
        <taxon>Bacteria</taxon>
        <taxon>Bacillati</taxon>
        <taxon>Bacillota</taxon>
        <taxon>Bacilli</taxon>
        <taxon>Bacillales</taxon>
        <taxon>Staphylococcaceae</taxon>
        <taxon>Mammaliicoccus</taxon>
    </lineage>
</organism>
<comment type="subcellular location">
    <subcellularLocation>
        <location evidence="1">Cell membrane</location>
        <topology evidence="1">Multi-pass membrane protein</topology>
    </subcellularLocation>
</comment>
<feature type="transmembrane region" description="Helical" evidence="7">
    <location>
        <begin position="42"/>
        <end position="62"/>
    </location>
</feature>
<feature type="transmembrane region" description="Helical" evidence="7">
    <location>
        <begin position="107"/>
        <end position="124"/>
    </location>
</feature>
<feature type="transmembrane region" description="Helical" evidence="7">
    <location>
        <begin position="74"/>
        <end position="101"/>
    </location>
</feature>
<dbReference type="GO" id="GO:0005886">
    <property type="term" value="C:plasma membrane"/>
    <property type="evidence" value="ECO:0007669"/>
    <property type="project" value="UniProtKB-SubCell"/>
</dbReference>
<keyword evidence="3" id="KW-1003">Cell membrane</keyword>
<feature type="transmembrane region" description="Helical" evidence="7">
    <location>
        <begin position="7"/>
        <end position="30"/>
    </location>
</feature>
<dbReference type="InterPro" id="IPR011701">
    <property type="entry name" value="MFS"/>
</dbReference>
<feature type="transmembrane region" description="Helical" evidence="7">
    <location>
        <begin position="238"/>
        <end position="259"/>
    </location>
</feature>
<dbReference type="PANTHER" id="PTHR43124:SF3">
    <property type="entry name" value="CHLORAMPHENICOL EFFLUX PUMP RV0191"/>
    <property type="match status" value="1"/>
</dbReference>
<dbReference type="SUPFAM" id="SSF103473">
    <property type="entry name" value="MFS general substrate transporter"/>
    <property type="match status" value="1"/>
</dbReference>
<evidence type="ECO:0000256" key="5">
    <source>
        <dbReference type="ARBA" id="ARBA00022989"/>
    </source>
</evidence>
<feature type="transmembrane region" description="Helical" evidence="7">
    <location>
        <begin position="295"/>
        <end position="318"/>
    </location>
</feature>
<evidence type="ECO:0000313" key="10">
    <source>
        <dbReference type="Proteomes" id="UP000241209"/>
    </source>
</evidence>
<keyword evidence="4 7" id="KW-0812">Transmembrane</keyword>
<dbReference type="EMBL" id="PZFK01000008">
    <property type="protein sequence ID" value="PTI30090.1"/>
    <property type="molecule type" value="Genomic_DNA"/>
</dbReference>
<evidence type="ECO:0000256" key="6">
    <source>
        <dbReference type="ARBA" id="ARBA00023136"/>
    </source>
</evidence>
<dbReference type="Gene3D" id="1.20.1250.20">
    <property type="entry name" value="MFS general substrate transporter like domains"/>
    <property type="match status" value="2"/>
</dbReference>
<proteinExistence type="predicted"/>
<keyword evidence="6 7" id="KW-0472">Membrane</keyword>
<dbReference type="GO" id="GO:0022857">
    <property type="term" value="F:transmembrane transporter activity"/>
    <property type="evidence" value="ECO:0007669"/>
    <property type="project" value="InterPro"/>
</dbReference>
<evidence type="ECO:0000256" key="2">
    <source>
        <dbReference type="ARBA" id="ARBA00022448"/>
    </source>
</evidence>
<dbReference type="PANTHER" id="PTHR43124">
    <property type="entry name" value="PURINE EFFLUX PUMP PBUE"/>
    <property type="match status" value="1"/>
</dbReference>
<evidence type="ECO:0000256" key="7">
    <source>
        <dbReference type="SAM" id="Phobius"/>
    </source>
</evidence>
<dbReference type="AlphaFoldDB" id="A0A2T4PUL4"/>